<protein>
    <submittedName>
        <fullName evidence="3">Uncharacterized protein</fullName>
    </submittedName>
</protein>
<gene>
    <name evidence="3" type="ORF">OUZ56_033158</name>
</gene>
<dbReference type="Proteomes" id="UP001234178">
    <property type="component" value="Unassembled WGS sequence"/>
</dbReference>
<keyword evidence="2" id="KW-0732">Signal</keyword>
<accession>A0ABR0BAC7</accession>
<name>A0ABR0BAC7_9CRUS</name>
<proteinExistence type="predicted"/>
<reference evidence="3 4" key="1">
    <citation type="journal article" date="2023" name="Nucleic Acids Res.">
        <title>The hologenome of Daphnia magna reveals possible DNA methylation and microbiome-mediated evolution of the host genome.</title>
        <authorList>
            <person name="Chaturvedi A."/>
            <person name="Li X."/>
            <person name="Dhandapani V."/>
            <person name="Marshall H."/>
            <person name="Kissane S."/>
            <person name="Cuenca-Cambronero M."/>
            <person name="Asole G."/>
            <person name="Calvet F."/>
            <person name="Ruiz-Romero M."/>
            <person name="Marangio P."/>
            <person name="Guigo R."/>
            <person name="Rago D."/>
            <person name="Mirbahai L."/>
            <person name="Eastwood N."/>
            <person name="Colbourne J.K."/>
            <person name="Zhou J."/>
            <person name="Mallon E."/>
            <person name="Orsini L."/>
        </authorList>
    </citation>
    <scope>NUCLEOTIDE SEQUENCE [LARGE SCALE GENOMIC DNA]</scope>
    <source>
        <strain evidence="3">LRV0_1</strain>
    </source>
</reference>
<dbReference type="EMBL" id="JAOYFB010000044">
    <property type="protein sequence ID" value="KAK4045534.1"/>
    <property type="molecule type" value="Genomic_DNA"/>
</dbReference>
<feature type="region of interest" description="Disordered" evidence="1">
    <location>
        <begin position="292"/>
        <end position="354"/>
    </location>
</feature>
<feature type="region of interest" description="Disordered" evidence="1">
    <location>
        <begin position="29"/>
        <end position="56"/>
    </location>
</feature>
<keyword evidence="4" id="KW-1185">Reference proteome</keyword>
<dbReference type="PROSITE" id="PS51257">
    <property type="entry name" value="PROKAR_LIPOPROTEIN"/>
    <property type="match status" value="1"/>
</dbReference>
<organism evidence="3 4">
    <name type="scientific">Daphnia magna</name>
    <dbReference type="NCBI Taxonomy" id="35525"/>
    <lineage>
        <taxon>Eukaryota</taxon>
        <taxon>Metazoa</taxon>
        <taxon>Ecdysozoa</taxon>
        <taxon>Arthropoda</taxon>
        <taxon>Crustacea</taxon>
        <taxon>Branchiopoda</taxon>
        <taxon>Diplostraca</taxon>
        <taxon>Cladocera</taxon>
        <taxon>Anomopoda</taxon>
        <taxon>Daphniidae</taxon>
        <taxon>Daphnia</taxon>
    </lineage>
</organism>
<feature type="chain" id="PRO_5046772575" evidence="2">
    <location>
        <begin position="24"/>
        <end position="598"/>
    </location>
</feature>
<evidence type="ECO:0000313" key="4">
    <source>
        <dbReference type="Proteomes" id="UP001234178"/>
    </source>
</evidence>
<evidence type="ECO:0000256" key="1">
    <source>
        <dbReference type="SAM" id="MobiDB-lite"/>
    </source>
</evidence>
<feature type="signal peptide" evidence="2">
    <location>
        <begin position="1"/>
        <end position="23"/>
    </location>
</feature>
<comment type="caution">
    <text evidence="3">The sequence shown here is derived from an EMBL/GenBank/DDBJ whole genome shotgun (WGS) entry which is preliminary data.</text>
</comment>
<sequence length="598" mass="63919">MKRLGRCVWFALFGAGCVAPTRAPIPAVAHRTRSPGATPPSGTPATAPVDQDRAPVEGPLRKPFATYMDDAPGPLFVAIDGMCIHMTTLLPGGLSGAESPPAAVVVTGTEGGPWGRGGSVHFAKFVGDSLVDAPFPSLTKSAKPGQEPPVARATFVRGIWETADATFFEIDRTGRMVSNADLLRVPNPDRGGAATFFMHPLGADGMNLPLWFHGIDAIAGGELRGRWRCAPMTTRSSRRGSSALGRRHRLLRESQFFWAVACIFLAPVGGVRRGADGGWDVEQRAGARGMARPSRGVYRRTTADVSTGGSPFRDSPVARRRGVPLCRRPPGLSGAERPNRRCQPPRSGAACNAPRSLKKLPSRFEGGTLVCAWWRSRHCIPGWRRRTTGPPRADCHRRVESDGGPIPGEIAGWRRGWGRLEVSLPKPPFSRSGARYRAVRVAVRAAGDAYINAEHGEKGIGWSTPERYRAVLRSVRPAETLRCQEPDRGNNAGAGDGFMSFAPAATPGCTHPFALLLRGNSRKGLESEAKALLNALGKTPQMPKTGIQFVAGTRNYFGIPVASVEEGDALARAAVAAKFEQRPEILCGVPEGIPVSGP</sequence>
<evidence type="ECO:0000313" key="3">
    <source>
        <dbReference type="EMBL" id="KAK4045534.1"/>
    </source>
</evidence>
<evidence type="ECO:0000256" key="2">
    <source>
        <dbReference type="SAM" id="SignalP"/>
    </source>
</evidence>